<keyword evidence="1" id="KW-0575">Peroxidase</keyword>
<keyword evidence="1" id="KW-0560">Oxidoreductase</keyword>
<proteinExistence type="predicted"/>
<accession>A0ABT9Q9W2</accession>
<evidence type="ECO:0000313" key="2">
    <source>
        <dbReference type="Proteomes" id="UP001225356"/>
    </source>
</evidence>
<evidence type="ECO:0000313" key="1">
    <source>
        <dbReference type="EMBL" id="MDP9843551.1"/>
    </source>
</evidence>
<reference evidence="1 2" key="1">
    <citation type="submission" date="2023-07" db="EMBL/GenBank/DDBJ databases">
        <title>Sequencing the genomes of 1000 actinobacteria strains.</title>
        <authorList>
            <person name="Klenk H.-P."/>
        </authorList>
    </citation>
    <scope>NUCLEOTIDE SEQUENCE [LARGE SCALE GENOMIC DNA]</scope>
    <source>
        <strain evidence="1 2">DSM 46740</strain>
    </source>
</reference>
<comment type="caution">
    <text evidence="1">The sequence shown here is derived from an EMBL/GenBank/DDBJ whole genome shotgun (WGS) entry which is preliminary data.</text>
</comment>
<dbReference type="SUPFAM" id="SSF69118">
    <property type="entry name" value="AhpD-like"/>
    <property type="match status" value="1"/>
</dbReference>
<dbReference type="InterPro" id="IPR029032">
    <property type="entry name" value="AhpD-like"/>
</dbReference>
<dbReference type="PANTHER" id="PTHR35446">
    <property type="entry name" value="SI:CH211-175M2.5"/>
    <property type="match status" value="1"/>
</dbReference>
<protein>
    <submittedName>
        <fullName evidence="1">Peroxidase-related enzyme</fullName>
    </submittedName>
</protein>
<dbReference type="Proteomes" id="UP001225356">
    <property type="component" value="Unassembled WGS sequence"/>
</dbReference>
<name>A0ABT9Q9W2_9ACTN</name>
<dbReference type="RefSeq" id="WP_307557806.1">
    <property type="nucleotide sequence ID" value="NZ_JAUSQU010000001.1"/>
</dbReference>
<sequence length="131" mass="14038">MLSWTLDPGRRDRHGIALAVSGVNDCAYCRSAHYYAAATFCHMLASEIARCARGRSSNDKRQAAVSFAKKVTETRGKVADADLAAVRQAGHTDSQIIETVSLSAQFLPTNFINNVARTDLGFPAPPAAEIG</sequence>
<gene>
    <name evidence="1" type="ORF">J2853_002762</name>
</gene>
<dbReference type="Gene3D" id="1.20.1290.10">
    <property type="entry name" value="AhpD-like"/>
    <property type="match status" value="1"/>
</dbReference>
<organism evidence="1 2">
    <name type="scientific">Streptosporangium lutulentum</name>
    <dbReference type="NCBI Taxonomy" id="1461250"/>
    <lineage>
        <taxon>Bacteria</taxon>
        <taxon>Bacillati</taxon>
        <taxon>Actinomycetota</taxon>
        <taxon>Actinomycetes</taxon>
        <taxon>Streptosporangiales</taxon>
        <taxon>Streptosporangiaceae</taxon>
        <taxon>Streptosporangium</taxon>
    </lineage>
</organism>
<dbReference type="PANTHER" id="PTHR35446:SF3">
    <property type="entry name" value="CMD DOMAIN-CONTAINING PROTEIN"/>
    <property type="match status" value="1"/>
</dbReference>
<dbReference type="GO" id="GO:0004601">
    <property type="term" value="F:peroxidase activity"/>
    <property type="evidence" value="ECO:0007669"/>
    <property type="project" value="UniProtKB-KW"/>
</dbReference>
<keyword evidence="2" id="KW-1185">Reference proteome</keyword>
<dbReference type="EMBL" id="JAUSQU010000001">
    <property type="protein sequence ID" value="MDP9843551.1"/>
    <property type="molecule type" value="Genomic_DNA"/>
</dbReference>